<dbReference type="InterPro" id="IPR045166">
    <property type="entry name" value="Spp2-like"/>
</dbReference>
<dbReference type="PANTHER" id="PTHR15818">
    <property type="entry name" value="G PATCH AND KOW-CONTAINING"/>
    <property type="match status" value="1"/>
</dbReference>
<feature type="region of interest" description="Disordered" evidence="3">
    <location>
        <begin position="25"/>
        <end position="50"/>
    </location>
</feature>
<feature type="domain" description="G-patch" evidence="4">
    <location>
        <begin position="125"/>
        <end position="171"/>
    </location>
</feature>
<feature type="compositionally biased region" description="Polar residues" evidence="3">
    <location>
        <begin position="25"/>
        <end position="35"/>
    </location>
</feature>
<dbReference type="GO" id="GO:0005681">
    <property type="term" value="C:spliceosomal complex"/>
    <property type="evidence" value="ECO:0007669"/>
    <property type="project" value="TreeGrafter"/>
</dbReference>
<evidence type="ECO:0000256" key="1">
    <source>
        <dbReference type="ARBA" id="ARBA00004123"/>
    </source>
</evidence>
<sequence length="189" mass="20558">MKKLHPLPSLESSVEDGQLVTETLGCNSLPDSYSSLPADVPGGGDDEDEVLPMFAADQPPLIIPPVPKSYPYKRLKKLHPIPSVESSAEDAQVATKTLGNSLPDSSSSLRAELDREFAEFEVMPVDCFAKALLKSYGWREGMGVGKNAKEDVKVKQYPRITARAGLGFSDALKIIKPDDDEDPEDDDLN</sequence>
<name>A0A9Q0G1U3_9ROSI</name>
<evidence type="ECO:0000259" key="4">
    <source>
        <dbReference type="PROSITE" id="PS50174"/>
    </source>
</evidence>
<organism evidence="5 6">
    <name type="scientific">Turnera subulata</name>
    <dbReference type="NCBI Taxonomy" id="218843"/>
    <lineage>
        <taxon>Eukaryota</taxon>
        <taxon>Viridiplantae</taxon>
        <taxon>Streptophyta</taxon>
        <taxon>Embryophyta</taxon>
        <taxon>Tracheophyta</taxon>
        <taxon>Spermatophyta</taxon>
        <taxon>Magnoliopsida</taxon>
        <taxon>eudicotyledons</taxon>
        <taxon>Gunneridae</taxon>
        <taxon>Pentapetalae</taxon>
        <taxon>rosids</taxon>
        <taxon>fabids</taxon>
        <taxon>Malpighiales</taxon>
        <taxon>Passifloraceae</taxon>
        <taxon>Turnera</taxon>
    </lineage>
</organism>
<dbReference type="Pfam" id="PF12656">
    <property type="entry name" value="G-patch_2"/>
    <property type="match status" value="1"/>
</dbReference>
<dbReference type="SMART" id="SM00443">
    <property type="entry name" value="G_patch"/>
    <property type="match status" value="1"/>
</dbReference>
<protein>
    <recommendedName>
        <fullName evidence="4">G-patch domain-containing protein</fullName>
    </recommendedName>
</protein>
<gene>
    <name evidence="5" type="ORF">Tsubulata_010987</name>
</gene>
<dbReference type="InterPro" id="IPR000467">
    <property type="entry name" value="G_patch_dom"/>
</dbReference>
<comment type="subcellular location">
    <subcellularLocation>
        <location evidence="1">Nucleus</location>
    </subcellularLocation>
</comment>
<dbReference type="InterPro" id="IPR026822">
    <property type="entry name" value="Spp2/MOS2_G-patch"/>
</dbReference>
<dbReference type="PROSITE" id="PS50174">
    <property type="entry name" value="G_PATCH"/>
    <property type="match status" value="1"/>
</dbReference>
<dbReference type="OrthoDB" id="5577072at2759"/>
<dbReference type="GO" id="GO:0000398">
    <property type="term" value="P:mRNA splicing, via spliceosome"/>
    <property type="evidence" value="ECO:0007669"/>
    <property type="project" value="InterPro"/>
</dbReference>
<dbReference type="AlphaFoldDB" id="A0A9Q0G1U3"/>
<reference evidence="5" key="1">
    <citation type="submission" date="2022-02" db="EMBL/GenBank/DDBJ databases">
        <authorList>
            <person name="Henning P.M."/>
            <person name="McCubbin A.G."/>
            <person name="Shore J.S."/>
        </authorList>
    </citation>
    <scope>NUCLEOTIDE SEQUENCE</scope>
    <source>
        <strain evidence="5">F60SS</strain>
        <tissue evidence="5">Leaves</tissue>
    </source>
</reference>
<comment type="caution">
    <text evidence="5">The sequence shown here is derived from an EMBL/GenBank/DDBJ whole genome shotgun (WGS) entry which is preliminary data.</text>
</comment>
<evidence type="ECO:0000313" key="6">
    <source>
        <dbReference type="Proteomes" id="UP001141552"/>
    </source>
</evidence>
<dbReference type="EMBL" id="JAKUCV010002715">
    <property type="protein sequence ID" value="KAJ4841658.1"/>
    <property type="molecule type" value="Genomic_DNA"/>
</dbReference>
<keyword evidence="6" id="KW-1185">Reference proteome</keyword>
<dbReference type="Proteomes" id="UP001141552">
    <property type="component" value="Unassembled WGS sequence"/>
</dbReference>
<proteinExistence type="predicted"/>
<evidence type="ECO:0000256" key="2">
    <source>
        <dbReference type="ARBA" id="ARBA00023242"/>
    </source>
</evidence>
<reference evidence="5" key="2">
    <citation type="journal article" date="2023" name="Plants (Basel)">
        <title>Annotation of the Turnera subulata (Passifloraceae) Draft Genome Reveals the S-Locus Evolved after the Divergence of Turneroideae from Passifloroideae in a Stepwise Manner.</title>
        <authorList>
            <person name="Henning P.M."/>
            <person name="Roalson E.H."/>
            <person name="Mir W."/>
            <person name="McCubbin A.G."/>
            <person name="Shore J.S."/>
        </authorList>
    </citation>
    <scope>NUCLEOTIDE SEQUENCE</scope>
    <source>
        <strain evidence="5">F60SS</strain>
    </source>
</reference>
<evidence type="ECO:0000313" key="5">
    <source>
        <dbReference type="EMBL" id="KAJ4841658.1"/>
    </source>
</evidence>
<dbReference type="GO" id="GO:0003676">
    <property type="term" value="F:nucleic acid binding"/>
    <property type="evidence" value="ECO:0007669"/>
    <property type="project" value="InterPro"/>
</dbReference>
<dbReference type="PANTHER" id="PTHR15818:SF2">
    <property type="entry name" value="G-PATCH DOMAIN AND KOW MOTIFS-CONTAINING PROTEIN"/>
    <property type="match status" value="1"/>
</dbReference>
<evidence type="ECO:0000256" key="3">
    <source>
        <dbReference type="SAM" id="MobiDB-lite"/>
    </source>
</evidence>
<accession>A0A9Q0G1U3</accession>
<keyword evidence="2" id="KW-0539">Nucleus</keyword>